<keyword evidence="3" id="KW-1185">Reference proteome</keyword>
<accession>A0A6N1VLR8</accession>
<dbReference type="InterPro" id="IPR011008">
    <property type="entry name" value="Dimeric_a/b-barrel"/>
</dbReference>
<name>A0A6N1VLR8_9HYPH</name>
<dbReference type="Proteomes" id="UP000509367">
    <property type="component" value="Chromosome"/>
</dbReference>
<dbReference type="KEGG" id="orm:HTY61_17805"/>
<feature type="domain" description="NIPSNAP" evidence="1">
    <location>
        <begin position="3"/>
        <end position="107"/>
    </location>
</feature>
<dbReference type="EMBL" id="CP054836">
    <property type="protein sequence ID" value="QKV20169.1"/>
    <property type="molecule type" value="Genomic_DNA"/>
</dbReference>
<dbReference type="InterPro" id="IPR012577">
    <property type="entry name" value="NIPSNAP"/>
</dbReference>
<evidence type="ECO:0000313" key="2">
    <source>
        <dbReference type="EMBL" id="QKV20169.1"/>
    </source>
</evidence>
<dbReference type="AlphaFoldDB" id="A0A6N1VLR8"/>
<evidence type="ECO:0000259" key="1">
    <source>
        <dbReference type="Pfam" id="PF07978"/>
    </source>
</evidence>
<dbReference type="RefSeq" id="WP_175278060.1">
    <property type="nucleotide sequence ID" value="NZ_CP054836.1"/>
</dbReference>
<reference evidence="2 3" key="1">
    <citation type="submission" date="2020-06" db="EMBL/GenBank/DDBJ databases">
        <title>Oricola thermophila sp. nov. isolated from a tidal sediments.</title>
        <authorList>
            <person name="Kwon K.K."/>
            <person name="Yang S.-H."/>
            <person name="Park M.-J."/>
        </authorList>
    </citation>
    <scope>NUCLEOTIDE SEQUENCE [LARGE SCALE GENOMIC DNA]</scope>
    <source>
        <strain evidence="2 3">MEBiC13590</strain>
    </source>
</reference>
<evidence type="ECO:0000313" key="3">
    <source>
        <dbReference type="Proteomes" id="UP000509367"/>
    </source>
</evidence>
<protein>
    <submittedName>
        <fullName evidence="2">NIPSNAP family protein</fullName>
    </submittedName>
</protein>
<gene>
    <name evidence="2" type="ORF">HTY61_17805</name>
</gene>
<dbReference type="Gene3D" id="3.30.70.100">
    <property type="match status" value="1"/>
</dbReference>
<dbReference type="Pfam" id="PF07978">
    <property type="entry name" value="NIPSNAP"/>
    <property type="match status" value="1"/>
</dbReference>
<dbReference type="SUPFAM" id="SSF54909">
    <property type="entry name" value="Dimeric alpha+beta barrel"/>
    <property type="match status" value="1"/>
</dbReference>
<proteinExistence type="predicted"/>
<sequence>MIYEMRVYRCIPGGLPALLERFEQTTLGIWKRLGIEPVAFFTTVIGESNNDLTYFLAWKTLDERERKWSEFMVDPEWIEARKAHFAKYGEVVANVSSQLVAPTAFSPKL</sequence>
<organism evidence="2 3">
    <name type="scientific">Oricola thermophila</name>
    <dbReference type="NCBI Taxonomy" id="2742145"/>
    <lineage>
        <taxon>Bacteria</taxon>
        <taxon>Pseudomonadati</taxon>
        <taxon>Pseudomonadota</taxon>
        <taxon>Alphaproteobacteria</taxon>
        <taxon>Hyphomicrobiales</taxon>
        <taxon>Ahrensiaceae</taxon>
        <taxon>Oricola</taxon>
    </lineage>
</organism>